<feature type="domain" description="PGG" evidence="2">
    <location>
        <begin position="71"/>
        <end position="154"/>
    </location>
</feature>
<proteinExistence type="predicted"/>
<feature type="transmembrane region" description="Helical" evidence="1">
    <location>
        <begin position="182"/>
        <end position="206"/>
    </location>
</feature>
<gene>
    <name evidence="3" type="ORF">V8G54_025161</name>
</gene>
<keyword evidence="1" id="KW-1133">Transmembrane helix</keyword>
<feature type="transmembrane region" description="Helical" evidence="1">
    <location>
        <begin position="74"/>
        <end position="91"/>
    </location>
</feature>
<sequence>MRLLIKNMTDLNAANLSGQTAFAIIRDEEIKKNLGRAETRVKISKKVRSLIVPMREWLIRKTGMRGNMSDEIRRVYMIVATIVATATYNAAVSPPGGVHQIQAAGTIHVESNSSKVYEGKSVMSTSDFLLFSITNSSAFIVSLVSIIFMMPRNLGWFLLSISASFFLFSYFLSLMVVSPNDITTNLSVVIVTVLFYLIFAVANVFFTPQ</sequence>
<organism evidence="3 4">
    <name type="scientific">Vigna mungo</name>
    <name type="common">Black gram</name>
    <name type="synonym">Phaseolus mungo</name>
    <dbReference type="NCBI Taxonomy" id="3915"/>
    <lineage>
        <taxon>Eukaryota</taxon>
        <taxon>Viridiplantae</taxon>
        <taxon>Streptophyta</taxon>
        <taxon>Embryophyta</taxon>
        <taxon>Tracheophyta</taxon>
        <taxon>Spermatophyta</taxon>
        <taxon>Magnoliopsida</taxon>
        <taxon>eudicotyledons</taxon>
        <taxon>Gunneridae</taxon>
        <taxon>Pentapetalae</taxon>
        <taxon>rosids</taxon>
        <taxon>fabids</taxon>
        <taxon>Fabales</taxon>
        <taxon>Fabaceae</taxon>
        <taxon>Papilionoideae</taxon>
        <taxon>50 kb inversion clade</taxon>
        <taxon>NPAAA clade</taxon>
        <taxon>indigoferoid/millettioid clade</taxon>
        <taxon>Phaseoleae</taxon>
        <taxon>Vigna</taxon>
    </lineage>
</organism>
<dbReference type="InterPro" id="IPR026961">
    <property type="entry name" value="PGG_dom"/>
</dbReference>
<dbReference type="Pfam" id="PF13962">
    <property type="entry name" value="PGG"/>
    <property type="match status" value="1"/>
</dbReference>
<evidence type="ECO:0000256" key="1">
    <source>
        <dbReference type="SAM" id="Phobius"/>
    </source>
</evidence>
<keyword evidence="1" id="KW-0472">Membrane</keyword>
<dbReference type="PANTHER" id="PTHR24128">
    <property type="entry name" value="HOMEOBOX PROTEIN WARIAI"/>
    <property type="match status" value="1"/>
</dbReference>
<dbReference type="PANTHER" id="PTHR24128:SF24">
    <property type="entry name" value="ANKYRIN REPEAT PROTEIN"/>
    <property type="match status" value="1"/>
</dbReference>
<feature type="transmembrane region" description="Helical" evidence="1">
    <location>
        <begin position="156"/>
        <end position="176"/>
    </location>
</feature>
<dbReference type="EMBL" id="CP144694">
    <property type="protein sequence ID" value="WVZ04355.1"/>
    <property type="molecule type" value="Genomic_DNA"/>
</dbReference>
<accession>A0AAQ3N7M4</accession>
<evidence type="ECO:0000313" key="3">
    <source>
        <dbReference type="EMBL" id="WVZ04355.1"/>
    </source>
</evidence>
<reference evidence="3 4" key="1">
    <citation type="journal article" date="2023" name="Life. Sci Alliance">
        <title>Evolutionary insights into 3D genome organization and epigenetic landscape of Vigna mungo.</title>
        <authorList>
            <person name="Junaid A."/>
            <person name="Singh B."/>
            <person name="Bhatia S."/>
        </authorList>
    </citation>
    <scope>NUCLEOTIDE SEQUENCE [LARGE SCALE GENOMIC DNA]</scope>
    <source>
        <strain evidence="3">Urdbean</strain>
    </source>
</reference>
<protein>
    <recommendedName>
        <fullName evidence="2">PGG domain-containing protein</fullName>
    </recommendedName>
</protein>
<keyword evidence="1" id="KW-0812">Transmembrane</keyword>
<keyword evidence="4" id="KW-1185">Reference proteome</keyword>
<dbReference type="AlphaFoldDB" id="A0AAQ3N7M4"/>
<feature type="transmembrane region" description="Helical" evidence="1">
    <location>
        <begin position="128"/>
        <end position="149"/>
    </location>
</feature>
<dbReference type="Proteomes" id="UP001374535">
    <property type="component" value="Chromosome 7"/>
</dbReference>
<evidence type="ECO:0000259" key="2">
    <source>
        <dbReference type="Pfam" id="PF13962"/>
    </source>
</evidence>
<evidence type="ECO:0000313" key="4">
    <source>
        <dbReference type="Proteomes" id="UP001374535"/>
    </source>
</evidence>
<name>A0AAQ3N7M4_VIGMU</name>